<evidence type="ECO:0000313" key="9">
    <source>
        <dbReference type="EMBL" id="MBZ2198569.1"/>
    </source>
</evidence>
<dbReference type="SUPFAM" id="SSF88946">
    <property type="entry name" value="Sigma2 domain of RNA polymerase sigma factors"/>
    <property type="match status" value="1"/>
</dbReference>
<dbReference type="PANTHER" id="PTHR30173">
    <property type="entry name" value="SIGMA 19 FACTOR"/>
    <property type="match status" value="1"/>
</dbReference>
<dbReference type="InterPro" id="IPR037401">
    <property type="entry name" value="SnoaL-like"/>
</dbReference>
<comment type="caution">
    <text evidence="9">The sequence shown here is derived from an EMBL/GenBank/DDBJ whole genome shotgun (WGS) entry which is preliminary data.</text>
</comment>
<dbReference type="Gene3D" id="1.10.1740.10">
    <property type="match status" value="1"/>
</dbReference>
<keyword evidence="4" id="KW-0731">Sigma factor</keyword>
<comment type="subunit">
    <text evidence="2">Interacts transiently with the RNA polymerase catalytic core formed by RpoA, RpoB, RpoC and RpoZ (2 alpha, 1 beta, 1 beta' and 1 omega subunit) to form the RNA polymerase holoenzyme that can initiate transcription.</text>
</comment>
<dbReference type="InterPro" id="IPR007627">
    <property type="entry name" value="RNA_pol_sigma70_r2"/>
</dbReference>
<evidence type="ECO:0000256" key="4">
    <source>
        <dbReference type="ARBA" id="ARBA00023082"/>
    </source>
</evidence>
<evidence type="ECO:0000256" key="5">
    <source>
        <dbReference type="ARBA" id="ARBA00023163"/>
    </source>
</evidence>
<organism evidence="9 10">
    <name type="scientific">Occultella gossypii</name>
    <dbReference type="NCBI Taxonomy" id="2800820"/>
    <lineage>
        <taxon>Bacteria</taxon>
        <taxon>Bacillati</taxon>
        <taxon>Actinomycetota</taxon>
        <taxon>Actinomycetes</taxon>
        <taxon>Micrococcales</taxon>
        <taxon>Ruaniaceae</taxon>
        <taxon>Occultella</taxon>
    </lineage>
</organism>
<dbReference type="InterPro" id="IPR014284">
    <property type="entry name" value="RNA_pol_sigma-70_dom"/>
</dbReference>
<dbReference type="EMBL" id="JAGSHT010000020">
    <property type="protein sequence ID" value="MBZ2198569.1"/>
    <property type="molecule type" value="Genomic_DNA"/>
</dbReference>
<dbReference type="NCBIfam" id="TIGR02937">
    <property type="entry name" value="sigma70-ECF"/>
    <property type="match status" value="1"/>
</dbReference>
<evidence type="ECO:0000259" key="6">
    <source>
        <dbReference type="Pfam" id="PF04542"/>
    </source>
</evidence>
<feature type="domain" description="SnoaL-like" evidence="8">
    <location>
        <begin position="211"/>
        <end position="284"/>
    </location>
</feature>
<feature type="domain" description="RNA polymerase sigma factor 70 region 4 type 2" evidence="7">
    <location>
        <begin position="142"/>
        <end position="193"/>
    </location>
</feature>
<dbReference type="InterPro" id="IPR013324">
    <property type="entry name" value="RNA_pol_sigma_r3/r4-like"/>
</dbReference>
<dbReference type="Proteomes" id="UP000826651">
    <property type="component" value="Unassembled WGS sequence"/>
</dbReference>
<proteinExistence type="inferred from homology"/>
<dbReference type="InterPro" id="IPR052704">
    <property type="entry name" value="ECF_Sigma-70_Domain"/>
</dbReference>
<protein>
    <submittedName>
        <fullName evidence="9">RNA polymerase sigma factor SigJ</fullName>
    </submittedName>
</protein>
<evidence type="ECO:0000256" key="3">
    <source>
        <dbReference type="ARBA" id="ARBA00023015"/>
    </source>
</evidence>
<dbReference type="InterPro" id="IPR013325">
    <property type="entry name" value="RNA_pol_sigma_r2"/>
</dbReference>
<keyword evidence="3" id="KW-0805">Transcription regulation</keyword>
<keyword evidence="10" id="KW-1185">Reference proteome</keyword>
<dbReference type="InterPro" id="IPR036388">
    <property type="entry name" value="WH-like_DNA-bd_sf"/>
</dbReference>
<dbReference type="SUPFAM" id="SSF54427">
    <property type="entry name" value="NTF2-like"/>
    <property type="match status" value="1"/>
</dbReference>
<dbReference type="Pfam" id="PF08281">
    <property type="entry name" value="Sigma70_r4_2"/>
    <property type="match status" value="1"/>
</dbReference>
<dbReference type="PANTHER" id="PTHR30173:SF36">
    <property type="entry name" value="ECF RNA POLYMERASE SIGMA FACTOR SIGJ"/>
    <property type="match status" value="1"/>
</dbReference>
<evidence type="ECO:0000313" key="10">
    <source>
        <dbReference type="Proteomes" id="UP000826651"/>
    </source>
</evidence>
<evidence type="ECO:0000259" key="8">
    <source>
        <dbReference type="Pfam" id="PF12680"/>
    </source>
</evidence>
<reference evidence="9 10" key="1">
    <citation type="submission" date="2021-04" db="EMBL/GenBank/DDBJ databases">
        <title>Ruania sp. nov., isolated from sandy soil of mangrove forest.</title>
        <authorList>
            <person name="Ge X."/>
            <person name="Huang R."/>
            <person name="Liu W."/>
        </authorList>
    </citation>
    <scope>NUCLEOTIDE SEQUENCE [LARGE SCALE GENOMIC DNA]</scope>
    <source>
        <strain evidence="9 10">N2-46</strain>
    </source>
</reference>
<dbReference type="InterPro" id="IPR013249">
    <property type="entry name" value="RNA_pol_sigma70_r4_t2"/>
</dbReference>
<dbReference type="Pfam" id="PF12680">
    <property type="entry name" value="SnoaL_2"/>
    <property type="match status" value="1"/>
</dbReference>
<feature type="domain" description="RNA polymerase sigma-70 region 2" evidence="6">
    <location>
        <begin position="38"/>
        <end position="97"/>
    </location>
</feature>
<dbReference type="Gene3D" id="3.10.450.50">
    <property type="match status" value="1"/>
</dbReference>
<keyword evidence="5" id="KW-0804">Transcription</keyword>
<dbReference type="Gene3D" id="1.10.10.10">
    <property type="entry name" value="Winged helix-like DNA-binding domain superfamily/Winged helix DNA-binding domain"/>
    <property type="match status" value="1"/>
</dbReference>
<comment type="similarity">
    <text evidence="1">Belongs to the sigma-70 factor family. ECF subfamily.</text>
</comment>
<gene>
    <name evidence="9" type="primary">sigJ</name>
    <name evidence="9" type="ORF">KCQ71_20635</name>
</gene>
<evidence type="ECO:0000259" key="7">
    <source>
        <dbReference type="Pfam" id="PF08281"/>
    </source>
</evidence>
<dbReference type="InterPro" id="IPR032710">
    <property type="entry name" value="NTF2-like_dom_sf"/>
</dbReference>
<dbReference type="NCBIfam" id="NF007214">
    <property type="entry name" value="PRK09636.1"/>
    <property type="match status" value="1"/>
</dbReference>
<name>A0ABS7SDY9_9MICO</name>
<dbReference type="Pfam" id="PF04542">
    <property type="entry name" value="Sigma70_r2"/>
    <property type="match status" value="1"/>
</dbReference>
<sequence>MSLSSSLVHPVRRGRGPGCDGTCHDGVVGLDVEATHDRLRPLMFAIAYRMLGSVAEAEDVVQEGFIRLQGARDVESVEAYATTVTTRLAIDALRSARVRRERYVGSWLPEPLVTSGAPLMSGTSAAPDPADVAVRRESLAVAVLMLMEELGPVERAVYVLREAVGLDYPRIGEIVERSPQACRQLYSRARRRLAAATPPDGAGPDRASVAEALVDALHRQDVARVEALLAADVRFHADGGGRAPAIARPLEGAEAVARFLVGLARRGAPLGIELDVIEANGGPALRARGADGAWLALMSVQVAGGRVVGLQNQINPDKLAHLGPVGDLAALLAGGDGRAPGTAG</sequence>
<dbReference type="SUPFAM" id="SSF88659">
    <property type="entry name" value="Sigma3 and sigma4 domains of RNA polymerase sigma factors"/>
    <property type="match status" value="1"/>
</dbReference>
<accession>A0ABS7SDY9</accession>
<evidence type="ECO:0000256" key="1">
    <source>
        <dbReference type="ARBA" id="ARBA00010641"/>
    </source>
</evidence>
<evidence type="ECO:0000256" key="2">
    <source>
        <dbReference type="ARBA" id="ARBA00011344"/>
    </source>
</evidence>